<feature type="compositionally biased region" description="Low complexity" evidence="1">
    <location>
        <begin position="598"/>
        <end position="608"/>
    </location>
</feature>
<feature type="compositionally biased region" description="Polar residues" evidence="1">
    <location>
        <begin position="273"/>
        <end position="282"/>
    </location>
</feature>
<dbReference type="InterPro" id="IPR024811">
    <property type="entry name" value="ASX/ASX-like"/>
</dbReference>
<feature type="region of interest" description="Disordered" evidence="1">
    <location>
        <begin position="203"/>
        <end position="298"/>
    </location>
</feature>
<keyword evidence="4" id="KW-1185">Reference proteome</keyword>
<protein>
    <submittedName>
        <fullName evidence="5">ASXH domain-containing protein</fullName>
    </submittedName>
</protein>
<feature type="region of interest" description="Disordered" evidence="1">
    <location>
        <begin position="473"/>
        <end position="524"/>
    </location>
</feature>
<dbReference type="AlphaFoldDB" id="A0A158QTR9"/>
<dbReference type="WBParaSite" id="MCU_000138-RA">
    <property type="protein sequence ID" value="MCU_000138-RA"/>
    <property type="gene ID" value="MCU_000138"/>
</dbReference>
<evidence type="ECO:0000313" key="3">
    <source>
        <dbReference type="EMBL" id="VDD79209.1"/>
    </source>
</evidence>
<organism evidence="3 4">
    <name type="scientific">Mesocestoides corti</name>
    <name type="common">Flatworm</name>
    <dbReference type="NCBI Taxonomy" id="53468"/>
    <lineage>
        <taxon>Eukaryota</taxon>
        <taxon>Metazoa</taxon>
        <taxon>Spiralia</taxon>
        <taxon>Lophotrochozoa</taxon>
        <taxon>Platyhelminthes</taxon>
        <taxon>Cestoda</taxon>
        <taxon>Eucestoda</taxon>
        <taxon>Cyclophyllidea</taxon>
        <taxon>Mesocestoididae</taxon>
        <taxon>Mesocestoides</taxon>
    </lineage>
</organism>
<evidence type="ECO:0000256" key="1">
    <source>
        <dbReference type="SAM" id="MobiDB-lite"/>
    </source>
</evidence>
<feature type="compositionally biased region" description="Low complexity" evidence="1">
    <location>
        <begin position="515"/>
        <end position="524"/>
    </location>
</feature>
<sequence length="830" mass="88311">MYATSKLIIPAKIAQDSPYVPKIRICLRPSPSLDKNSDMGSSLGSVDLMSDTLEQSYNEHNIGDQCGIANATSNSPHNGTEKMLESSQDPVRGSRKRKMVGNVGNIDFERRDSLLTKINLKKLINVKTFEALPLESRRRLLSLLPLYDQTPPTDSTSVVSASSDYWIHPTALNNEFLSKALQDYSTRQMNGDFAPRVNARTGLRKSVGNRQRYSTPILSPTSLSGLPSRPQTSELNTKDKCDTPSLITSGSQAKVNGVTGPISRLRNKCDPLQSKSTTQSVETKTENEDGDQQEGIGTRLSRRRKAIAQSAFSPFVSPSSSSSTTSSPPSPHCHSSSSPSSGFSPTTAGAPGSMAPLMPLSSVPTSESERPVLRPSPVSSEPPTLRRLSMPKLESTLLLQNGAKPSSELSLSSRRSTIGTPGRRLSHSGSEFHSSGRHHLVVDSSTPATPTTMPPPRETKTLASVREKLRAKRMMMGQQHLHHPPQNPPPTPSGQLPLPLPSLASVPLPDPPPSGSLTPNPGTSYSGDFYSCPNAIQDSAIPVSAPALQPPTAAMPLMGNSVSAPATPQHGSAGGGIPGPLPAILAHFKQARVVVTPSRSVSGSSVSSNEGGQEVAEADHQSSDAHSQLQIVQQQQPSVTVSTNGSGVGGNGGSTTTRAFLVDGNNLSETLALLQSMNPRATVTQQQFLLIPSTDKSHAILCRTPIAIQPKQAPPSQTQVVRRHSGFSPCPASSTPAPTVLPLILPANRPQDQQQQASSIPHGLYREILPNNGNSNVCGVQRVHPHHQQQQAQVRPTQTYYSLLAPSSVTASNANNNSNNQPTSFLPPPT</sequence>
<dbReference type="GO" id="GO:0045944">
    <property type="term" value="P:positive regulation of transcription by RNA polymerase II"/>
    <property type="evidence" value="ECO:0007669"/>
    <property type="project" value="TreeGrafter"/>
</dbReference>
<dbReference type="InterPro" id="IPR028020">
    <property type="entry name" value="ASX_DEUBAD_dom"/>
</dbReference>
<dbReference type="Pfam" id="PF13919">
    <property type="entry name" value="ASXH"/>
    <property type="match status" value="1"/>
</dbReference>
<dbReference type="PANTHER" id="PTHR13578">
    <property type="entry name" value="ADDITIONAL SEX COMBS LIKE PROTEIN ASXL"/>
    <property type="match status" value="1"/>
</dbReference>
<feature type="region of interest" description="Disordered" evidence="1">
    <location>
        <begin position="809"/>
        <end position="830"/>
    </location>
</feature>
<feature type="compositionally biased region" description="Low complexity" evidence="1">
    <location>
        <begin position="627"/>
        <end position="645"/>
    </location>
</feature>
<dbReference type="EMBL" id="UXSR01005184">
    <property type="protein sequence ID" value="VDD79209.1"/>
    <property type="molecule type" value="Genomic_DNA"/>
</dbReference>
<reference evidence="3 4" key="1">
    <citation type="submission" date="2018-10" db="EMBL/GenBank/DDBJ databases">
        <authorList>
            <consortium name="Pathogen Informatics"/>
        </authorList>
    </citation>
    <scope>NUCLEOTIDE SEQUENCE [LARGE SCALE GENOMIC DNA]</scope>
</reference>
<proteinExistence type="predicted"/>
<gene>
    <name evidence="3" type="ORF">MCOS_LOCUS5212</name>
</gene>
<feature type="compositionally biased region" description="Low complexity" evidence="1">
    <location>
        <begin position="811"/>
        <end position="820"/>
    </location>
</feature>
<feature type="compositionally biased region" description="Low complexity" evidence="1">
    <location>
        <begin position="311"/>
        <end position="347"/>
    </location>
</feature>
<dbReference type="GO" id="GO:0035517">
    <property type="term" value="C:PR-DUB complex"/>
    <property type="evidence" value="ECO:0007669"/>
    <property type="project" value="TreeGrafter"/>
</dbReference>
<feature type="compositionally biased region" description="Low complexity" evidence="1">
    <location>
        <begin position="493"/>
        <end position="507"/>
    </location>
</feature>
<name>A0A158QTR9_MESCO</name>
<dbReference type="GO" id="GO:0003682">
    <property type="term" value="F:chromatin binding"/>
    <property type="evidence" value="ECO:0007669"/>
    <property type="project" value="TreeGrafter"/>
</dbReference>
<dbReference type="Proteomes" id="UP000267029">
    <property type="component" value="Unassembled WGS sequence"/>
</dbReference>
<feature type="region of interest" description="Disordered" evidence="1">
    <location>
        <begin position="72"/>
        <end position="97"/>
    </location>
</feature>
<dbReference type="GO" id="GO:0009887">
    <property type="term" value="P:animal organ morphogenesis"/>
    <property type="evidence" value="ECO:0007669"/>
    <property type="project" value="TreeGrafter"/>
</dbReference>
<evidence type="ECO:0000259" key="2">
    <source>
        <dbReference type="Pfam" id="PF13919"/>
    </source>
</evidence>
<dbReference type="OrthoDB" id="9348951at2759"/>
<dbReference type="PANTHER" id="PTHR13578:SF20">
    <property type="entry name" value="POLYCOMB PROTEIN ASX"/>
    <property type="match status" value="1"/>
</dbReference>
<feature type="compositionally biased region" description="Polar residues" evidence="1">
    <location>
        <begin position="208"/>
        <end position="235"/>
    </location>
</feature>
<feature type="compositionally biased region" description="Low complexity" evidence="1">
    <location>
        <begin position="406"/>
        <end position="416"/>
    </location>
</feature>
<feature type="region of interest" description="Disordered" evidence="1">
    <location>
        <begin position="598"/>
        <end position="657"/>
    </location>
</feature>
<accession>A0A158QTR9</accession>
<evidence type="ECO:0000313" key="4">
    <source>
        <dbReference type="Proteomes" id="UP000267029"/>
    </source>
</evidence>
<feature type="compositionally biased region" description="Polar residues" evidence="1">
    <location>
        <begin position="245"/>
        <end position="254"/>
    </location>
</feature>
<evidence type="ECO:0000313" key="5">
    <source>
        <dbReference type="WBParaSite" id="MCU_000138-RA"/>
    </source>
</evidence>
<reference evidence="5" key="2">
    <citation type="submission" date="2019-11" db="UniProtKB">
        <authorList>
            <consortium name="WormBaseParasite"/>
        </authorList>
    </citation>
    <scope>IDENTIFICATION</scope>
</reference>
<feature type="region of interest" description="Disordered" evidence="1">
    <location>
        <begin position="311"/>
        <end position="461"/>
    </location>
</feature>
<dbReference type="STRING" id="53468.A0A158QTR9"/>
<feature type="domain" description="ASX DEUBAD" evidence="2">
    <location>
        <begin position="104"/>
        <end position="197"/>
    </location>
</feature>